<evidence type="ECO:0000313" key="1">
    <source>
        <dbReference type="EMBL" id="SDT58702.1"/>
    </source>
</evidence>
<gene>
    <name evidence="1" type="ORF">SAMN04489716_4688</name>
</gene>
<accession>A0A1H2BKY1</accession>
<dbReference type="Proteomes" id="UP000198688">
    <property type="component" value="Chromosome I"/>
</dbReference>
<proteinExistence type="predicted"/>
<reference evidence="1 2" key="1">
    <citation type="submission" date="2016-10" db="EMBL/GenBank/DDBJ databases">
        <authorList>
            <person name="de Groot N.N."/>
        </authorList>
    </citation>
    <scope>NUCLEOTIDE SEQUENCE [LARGE SCALE GENOMIC DNA]</scope>
    <source>
        <strain evidence="1 2">DSM 43941</strain>
    </source>
</reference>
<dbReference type="STRING" id="113562.SAMN04489716_4688"/>
<dbReference type="AlphaFoldDB" id="A0A1H2BKY1"/>
<evidence type="ECO:0008006" key="3">
    <source>
        <dbReference type="Google" id="ProtNLM"/>
    </source>
</evidence>
<name>A0A1H2BKY1_9ACTN</name>
<evidence type="ECO:0000313" key="2">
    <source>
        <dbReference type="Proteomes" id="UP000198688"/>
    </source>
</evidence>
<dbReference type="RefSeq" id="WP_157751753.1">
    <property type="nucleotide sequence ID" value="NZ_BOMJ01000066.1"/>
</dbReference>
<keyword evidence="2" id="KW-1185">Reference proteome</keyword>
<dbReference type="EMBL" id="LT629758">
    <property type="protein sequence ID" value="SDT58702.1"/>
    <property type="molecule type" value="Genomic_DNA"/>
</dbReference>
<protein>
    <recommendedName>
        <fullName evidence="3">DUF2613 domain-containing protein</fullName>
    </recommendedName>
</protein>
<sequence length="54" mass="5345">MAKLATFIIATFAGGILGVVGVFAAAGAVNPSADHIASVSNNDPQVGEAVYGKR</sequence>
<organism evidence="1 2">
    <name type="scientific">Actinoplanes derwentensis</name>
    <dbReference type="NCBI Taxonomy" id="113562"/>
    <lineage>
        <taxon>Bacteria</taxon>
        <taxon>Bacillati</taxon>
        <taxon>Actinomycetota</taxon>
        <taxon>Actinomycetes</taxon>
        <taxon>Micromonosporales</taxon>
        <taxon>Micromonosporaceae</taxon>
        <taxon>Actinoplanes</taxon>
    </lineage>
</organism>